<proteinExistence type="inferred from homology"/>
<evidence type="ECO:0000256" key="1">
    <source>
        <dbReference type="ARBA" id="ARBA00004418"/>
    </source>
</evidence>
<dbReference type="Gene3D" id="2.130.10.10">
    <property type="entry name" value="YVTN repeat-like/Quinoprotein amine dehydrogenase"/>
    <property type="match status" value="1"/>
</dbReference>
<sequence>MTHRLRWFCALAVVAGAAQAAKPPAAPKAPPPELPAETLTGTTLASAPSERIYVADVAIAHITDGRLRVFGARDGKLLGMVNTGFAGNFALSARSDEVYVATTYLSRGGRGDRADVLEVWDSGTLGLKYEVLLPPHRAQALNYRGLVRATTNGRFVLVQNATPATSVTVVDLAQRKVASEIATPGCWGVWPIGNSNRFATLCGDGKMVTITLDDAGQATDRAASDKLFDADQDPWFHHAEVVGERMFYVSFKGVLNELDLSGPAARLLRSQSFVDAAAAKAGWRPGGYQAFAVTPDGRQMVVAMHDKGSEGTHKMPAKSLWVVDTATGQRTARLPGHASASLTFSHNGQRLQALDGMTGALNVWQWNPAKPALTLMTKVAKAGEASLHLESHD</sequence>
<evidence type="ECO:0000313" key="11">
    <source>
        <dbReference type="Proteomes" id="UP000676246"/>
    </source>
</evidence>
<comment type="caution">
    <text evidence="10">The sequence shown here is derived from an EMBL/GenBank/DDBJ whole genome shotgun (WGS) entry which is preliminary data.</text>
</comment>
<name>A0A941BDZ6_9BURK</name>
<dbReference type="Pfam" id="PF06433">
    <property type="entry name" value="Me-amine-dh_H"/>
    <property type="match status" value="1"/>
</dbReference>
<dbReference type="Proteomes" id="UP000676246">
    <property type="component" value="Unassembled WGS sequence"/>
</dbReference>
<keyword evidence="11" id="KW-1185">Reference proteome</keyword>
<evidence type="ECO:0000256" key="6">
    <source>
        <dbReference type="ARBA" id="ARBA00022982"/>
    </source>
</evidence>
<dbReference type="RefSeq" id="WP_210851675.1">
    <property type="nucleotide sequence ID" value="NZ_JAGQDD010000001.1"/>
</dbReference>
<evidence type="ECO:0000256" key="8">
    <source>
        <dbReference type="PIRSR" id="PIRSR609451-50"/>
    </source>
</evidence>
<comment type="similarity">
    <text evidence="2">Belongs to the aromatic amine dehydrogenase heavy chain family.</text>
</comment>
<reference evidence="10 11" key="1">
    <citation type="submission" date="2021-04" db="EMBL/GenBank/DDBJ databases">
        <title>The genome sequence of Ideonella sp. 3Y2.</title>
        <authorList>
            <person name="Liu Y."/>
        </authorList>
    </citation>
    <scope>NUCLEOTIDE SEQUENCE [LARGE SCALE GENOMIC DNA]</scope>
    <source>
        <strain evidence="10 11">3Y2</strain>
    </source>
</reference>
<dbReference type="InterPro" id="IPR009451">
    <property type="entry name" value="Metamine_DH_Hvc"/>
</dbReference>
<keyword evidence="4 9" id="KW-0732">Signal</keyword>
<dbReference type="InterPro" id="IPR015943">
    <property type="entry name" value="WD40/YVTN_repeat-like_dom_sf"/>
</dbReference>
<keyword evidence="7" id="KW-0560">Oxidoreductase</keyword>
<dbReference type="EMBL" id="JAGQDD010000001">
    <property type="protein sequence ID" value="MBQ0929432.1"/>
    <property type="molecule type" value="Genomic_DNA"/>
</dbReference>
<evidence type="ECO:0000256" key="2">
    <source>
        <dbReference type="ARBA" id="ARBA00010548"/>
    </source>
</evidence>
<dbReference type="GO" id="GO:0030058">
    <property type="term" value="F:aliphatic amine dehydrogenase activity"/>
    <property type="evidence" value="ECO:0007669"/>
    <property type="project" value="InterPro"/>
</dbReference>
<evidence type="ECO:0000313" key="10">
    <source>
        <dbReference type="EMBL" id="MBQ0929432.1"/>
    </source>
</evidence>
<keyword evidence="8" id="KW-1015">Disulfide bond</keyword>
<dbReference type="InterPro" id="IPR011044">
    <property type="entry name" value="Quino_amine_DH_bsu"/>
</dbReference>
<feature type="signal peptide" evidence="9">
    <location>
        <begin position="1"/>
        <end position="20"/>
    </location>
</feature>
<evidence type="ECO:0000256" key="4">
    <source>
        <dbReference type="ARBA" id="ARBA00022729"/>
    </source>
</evidence>
<keyword evidence="5" id="KW-0574">Periplasm</keyword>
<evidence type="ECO:0000256" key="7">
    <source>
        <dbReference type="ARBA" id="ARBA00023002"/>
    </source>
</evidence>
<dbReference type="SUPFAM" id="SSF50969">
    <property type="entry name" value="YVTN repeat-like/Quinoprotein amine dehydrogenase"/>
    <property type="match status" value="1"/>
</dbReference>
<dbReference type="AlphaFoldDB" id="A0A941BDZ6"/>
<evidence type="ECO:0000256" key="9">
    <source>
        <dbReference type="SAM" id="SignalP"/>
    </source>
</evidence>
<organism evidence="10 11">
    <name type="scientific">Ideonella alba</name>
    <dbReference type="NCBI Taxonomy" id="2824118"/>
    <lineage>
        <taxon>Bacteria</taxon>
        <taxon>Pseudomonadati</taxon>
        <taxon>Pseudomonadota</taxon>
        <taxon>Betaproteobacteria</taxon>
        <taxon>Burkholderiales</taxon>
        <taxon>Sphaerotilaceae</taxon>
        <taxon>Ideonella</taxon>
    </lineage>
</organism>
<comment type="subcellular location">
    <subcellularLocation>
        <location evidence="1">Periplasm</location>
    </subcellularLocation>
</comment>
<keyword evidence="6" id="KW-0249">Electron transport</keyword>
<feature type="disulfide bond" evidence="8">
    <location>
        <begin position="186"/>
        <end position="202"/>
    </location>
</feature>
<protein>
    <submittedName>
        <fullName evidence="10">Amine dehydrogenase</fullName>
    </submittedName>
</protein>
<gene>
    <name evidence="10" type="ORF">KAK03_02970</name>
</gene>
<evidence type="ECO:0000256" key="3">
    <source>
        <dbReference type="ARBA" id="ARBA00022448"/>
    </source>
</evidence>
<evidence type="ECO:0000256" key="5">
    <source>
        <dbReference type="ARBA" id="ARBA00022764"/>
    </source>
</evidence>
<feature type="chain" id="PRO_5037933852" evidence="9">
    <location>
        <begin position="21"/>
        <end position="393"/>
    </location>
</feature>
<keyword evidence="3" id="KW-0813">Transport</keyword>
<accession>A0A941BDZ6</accession>
<dbReference type="GO" id="GO:0042597">
    <property type="term" value="C:periplasmic space"/>
    <property type="evidence" value="ECO:0007669"/>
    <property type="project" value="UniProtKB-SubCell"/>
</dbReference>